<feature type="transmembrane region" description="Helical" evidence="5">
    <location>
        <begin position="359"/>
        <end position="380"/>
    </location>
</feature>
<evidence type="ECO:0000256" key="4">
    <source>
        <dbReference type="ARBA" id="ARBA00023136"/>
    </source>
</evidence>
<dbReference type="EMBL" id="JACBZP010000001">
    <property type="protein sequence ID" value="NYI66235.1"/>
    <property type="molecule type" value="Genomic_DNA"/>
</dbReference>
<evidence type="ECO:0000256" key="2">
    <source>
        <dbReference type="ARBA" id="ARBA00022692"/>
    </source>
</evidence>
<dbReference type="PANTHER" id="PTHR23501:SF154">
    <property type="entry name" value="MULTIDRUG-EFFLUX TRANSPORTER RV1634-RELATED"/>
    <property type="match status" value="1"/>
</dbReference>
<evidence type="ECO:0000256" key="5">
    <source>
        <dbReference type="SAM" id="Phobius"/>
    </source>
</evidence>
<sequence length="466" mass="47721">MSAAHDLPVSWRNAVGTRIGWIAVAMVVIELIAGMQTYVTQTVKPLMAAELDGRHLYGIITAVSQIGTFITMPIGGALLTRFRSSTLLTLLLPVTALGSALCALAADMPTFLVGTAIRALAAGALATVGMGVIVTEMPKHWRRIVLAALSGVWVFASIIGPAYASWISVVAGWRWALVAYLPILFAARGMIARQLRHSPVRADDAAGLSIPSALLLAAGITLVSLFTDTSWWRIAACGAGVTAVLIAVRALLPSGVARLARGRPGAIAAMFVLCGVYFGASGLIAIAAHDTLAFSAPQIGVLLAAGGLGWAVVGFHCGRRPAASGAAFTARLTRAIGGLLSGLVLVGTAMQLPSGTASGTIFVIGWLLAGVGMGFGYIDIMNRIVEPTDDGIGQARAATAVVLAESVAAALFTTLTTTSLVSMTAAWGGRSVGFLFFALAALGLVLIPAARHAAAVPRPANTGASH</sequence>
<dbReference type="Gene3D" id="1.20.1250.20">
    <property type="entry name" value="MFS general substrate transporter like domains"/>
    <property type="match status" value="1"/>
</dbReference>
<proteinExistence type="predicted"/>
<dbReference type="AlphaFoldDB" id="A0A7Z0D1K4"/>
<feature type="transmembrane region" description="Helical" evidence="5">
    <location>
        <begin position="21"/>
        <end position="39"/>
    </location>
</feature>
<dbReference type="SUPFAM" id="SSF103473">
    <property type="entry name" value="MFS general substrate transporter"/>
    <property type="match status" value="1"/>
</dbReference>
<feature type="transmembrane region" description="Helical" evidence="5">
    <location>
        <begin position="173"/>
        <end position="193"/>
    </location>
</feature>
<feature type="transmembrane region" description="Helical" evidence="5">
    <location>
        <begin position="146"/>
        <end position="167"/>
    </location>
</feature>
<evidence type="ECO:0000313" key="8">
    <source>
        <dbReference type="Proteomes" id="UP000539111"/>
    </source>
</evidence>
<feature type="transmembrane region" description="Helical" evidence="5">
    <location>
        <begin position="401"/>
        <end position="426"/>
    </location>
</feature>
<evidence type="ECO:0000313" key="7">
    <source>
        <dbReference type="EMBL" id="NYI66235.1"/>
    </source>
</evidence>
<evidence type="ECO:0000259" key="6">
    <source>
        <dbReference type="PROSITE" id="PS50850"/>
    </source>
</evidence>
<dbReference type="InterPro" id="IPR036259">
    <property type="entry name" value="MFS_trans_sf"/>
</dbReference>
<feature type="transmembrane region" description="Helical" evidence="5">
    <location>
        <begin position="294"/>
        <end position="315"/>
    </location>
</feature>
<evidence type="ECO:0000256" key="1">
    <source>
        <dbReference type="ARBA" id="ARBA00004651"/>
    </source>
</evidence>
<feature type="transmembrane region" description="Helical" evidence="5">
    <location>
        <begin position="205"/>
        <end position="225"/>
    </location>
</feature>
<feature type="transmembrane region" description="Helical" evidence="5">
    <location>
        <begin position="112"/>
        <end position="134"/>
    </location>
</feature>
<dbReference type="InterPro" id="IPR020846">
    <property type="entry name" value="MFS_dom"/>
</dbReference>
<dbReference type="GO" id="GO:0005886">
    <property type="term" value="C:plasma membrane"/>
    <property type="evidence" value="ECO:0007669"/>
    <property type="project" value="UniProtKB-SubCell"/>
</dbReference>
<comment type="caution">
    <text evidence="7">The sequence shown here is derived from an EMBL/GenBank/DDBJ whole genome shotgun (WGS) entry which is preliminary data.</text>
</comment>
<dbReference type="PANTHER" id="PTHR23501">
    <property type="entry name" value="MAJOR FACILITATOR SUPERFAMILY"/>
    <property type="match status" value="1"/>
</dbReference>
<accession>A0A7Z0D1K4</accession>
<keyword evidence="4 5" id="KW-0472">Membrane</keyword>
<name>A0A7Z0D1K4_9MICO</name>
<feature type="transmembrane region" description="Helical" evidence="5">
    <location>
        <begin position="335"/>
        <end position="353"/>
    </location>
</feature>
<evidence type="ECO:0000256" key="3">
    <source>
        <dbReference type="ARBA" id="ARBA00022989"/>
    </source>
</evidence>
<feature type="transmembrane region" description="Helical" evidence="5">
    <location>
        <begin position="231"/>
        <end position="252"/>
    </location>
</feature>
<feature type="transmembrane region" description="Helical" evidence="5">
    <location>
        <begin position="432"/>
        <end position="450"/>
    </location>
</feature>
<keyword evidence="2 5" id="KW-0812">Transmembrane</keyword>
<dbReference type="Pfam" id="PF07690">
    <property type="entry name" value="MFS_1"/>
    <property type="match status" value="1"/>
</dbReference>
<keyword evidence="3 5" id="KW-1133">Transmembrane helix</keyword>
<keyword evidence="8" id="KW-1185">Reference proteome</keyword>
<feature type="transmembrane region" description="Helical" evidence="5">
    <location>
        <begin position="264"/>
        <end position="288"/>
    </location>
</feature>
<gene>
    <name evidence="7" type="ORF">BJY26_000541</name>
</gene>
<dbReference type="PROSITE" id="PS50850">
    <property type="entry name" value="MFS"/>
    <property type="match status" value="1"/>
</dbReference>
<dbReference type="InterPro" id="IPR011701">
    <property type="entry name" value="MFS"/>
</dbReference>
<feature type="domain" description="Major facilitator superfamily (MFS) profile" evidence="6">
    <location>
        <begin position="22"/>
        <end position="455"/>
    </location>
</feature>
<organism evidence="7 8">
    <name type="scientific">Spelaeicoccus albus</name>
    <dbReference type="NCBI Taxonomy" id="1280376"/>
    <lineage>
        <taxon>Bacteria</taxon>
        <taxon>Bacillati</taxon>
        <taxon>Actinomycetota</taxon>
        <taxon>Actinomycetes</taxon>
        <taxon>Micrococcales</taxon>
        <taxon>Brevibacteriaceae</taxon>
        <taxon>Spelaeicoccus</taxon>
    </lineage>
</organism>
<comment type="subcellular location">
    <subcellularLocation>
        <location evidence="1">Cell membrane</location>
        <topology evidence="1">Multi-pass membrane protein</topology>
    </subcellularLocation>
</comment>
<dbReference type="Proteomes" id="UP000539111">
    <property type="component" value="Unassembled WGS sequence"/>
</dbReference>
<dbReference type="GO" id="GO:0022857">
    <property type="term" value="F:transmembrane transporter activity"/>
    <property type="evidence" value="ECO:0007669"/>
    <property type="project" value="InterPro"/>
</dbReference>
<reference evidence="7 8" key="1">
    <citation type="submission" date="2020-07" db="EMBL/GenBank/DDBJ databases">
        <title>Sequencing the genomes of 1000 actinobacteria strains.</title>
        <authorList>
            <person name="Klenk H.-P."/>
        </authorList>
    </citation>
    <scope>NUCLEOTIDE SEQUENCE [LARGE SCALE GENOMIC DNA]</scope>
    <source>
        <strain evidence="7 8">DSM 26341</strain>
    </source>
</reference>
<protein>
    <submittedName>
        <fullName evidence="7">MFS family permease</fullName>
    </submittedName>
</protein>
<dbReference type="RefSeq" id="WP_179425436.1">
    <property type="nucleotide sequence ID" value="NZ_JACBZP010000001.1"/>
</dbReference>
<feature type="transmembrane region" description="Helical" evidence="5">
    <location>
        <begin position="87"/>
        <end position="106"/>
    </location>
</feature>
<feature type="transmembrane region" description="Helical" evidence="5">
    <location>
        <begin position="59"/>
        <end position="80"/>
    </location>
</feature>